<gene>
    <name evidence="1" type="ORF">DES35_101447</name>
</gene>
<dbReference type="RefSeq" id="WP_114365678.1">
    <property type="nucleotide sequence ID" value="NZ_BHZF01000001.1"/>
</dbReference>
<dbReference type="Proteomes" id="UP000253517">
    <property type="component" value="Unassembled WGS sequence"/>
</dbReference>
<evidence type="ECO:0000313" key="2">
    <source>
        <dbReference type="Proteomes" id="UP000253517"/>
    </source>
</evidence>
<dbReference type="InterPro" id="IPR029058">
    <property type="entry name" value="AB_hydrolase_fold"/>
</dbReference>
<reference evidence="1 2" key="1">
    <citation type="submission" date="2018-07" db="EMBL/GenBank/DDBJ databases">
        <title>Genomic Encyclopedia of Type Strains, Phase IV (KMG-IV): sequencing the most valuable type-strain genomes for metagenomic binning, comparative biology and taxonomic classification.</title>
        <authorList>
            <person name="Goeker M."/>
        </authorList>
    </citation>
    <scope>NUCLEOTIDE SEQUENCE [LARGE SCALE GENOMIC DNA]</scope>
    <source>
        <strain evidence="1 2">DSM 21410</strain>
    </source>
</reference>
<protein>
    <submittedName>
        <fullName evidence="1">Enterochelin esterase-like enzyme</fullName>
    </submittedName>
</protein>
<dbReference type="Gene3D" id="3.40.50.1820">
    <property type="entry name" value="alpha/beta hydrolase"/>
    <property type="match status" value="1"/>
</dbReference>
<keyword evidence="2" id="KW-1185">Reference proteome</keyword>
<dbReference type="SUPFAM" id="SSF53474">
    <property type="entry name" value="alpha/beta-Hydrolases"/>
    <property type="match status" value="1"/>
</dbReference>
<sequence>MIKIQSKDYYTTHSIQVTSKHLQRDVQLDFYVPESRESLGLLLMNDGQDAEKLHLKRELERFYNLHPKCAPLTVAIHAADRLHEYGTLYSADYLNRGKGAALYHKFIIGELLPRVYEQFEITSDKSRRAVMGFSMGALSAFDLVYQNPDTFGLAGCFSGSFWWRKKAFFRSFDERRDRIVHRMVKKKGFRKGLRFWFMAGTKEELEDRNNNGIIDVIDDQLDLIAQLICTGYKPYYDIHYLEIENGEHNQQTWNLGIQNFLLWGFAKKRTTSYLLKK</sequence>
<comment type="caution">
    <text evidence="1">The sequence shown here is derived from an EMBL/GenBank/DDBJ whole genome shotgun (WGS) entry which is preliminary data.</text>
</comment>
<dbReference type="EMBL" id="QPJS01000001">
    <property type="protein sequence ID" value="RCX05164.1"/>
    <property type="molecule type" value="Genomic_DNA"/>
</dbReference>
<dbReference type="Pfam" id="PF00756">
    <property type="entry name" value="Esterase"/>
    <property type="match status" value="1"/>
</dbReference>
<dbReference type="PANTHER" id="PTHR48098">
    <property type="entry name" value="ENTEROCHELIN ESTERASE-RELATED"/>
    <property type="match status" value="1"/>
</dbReference>
<evidence type="ECO:0000313" key="1">
    <source>
        <dbReference type="EMBL" id="RCX05164.1"/>
    </source>
</evidence>
<dbReference type="AlphaFoldDB" id="A0A369ACM2"/>
<name>A0A369ACM2_9FLAO</name>
<dbReference type="InterPro" id="IPR000801">
    <property type="entry name" value="Esterase-like"/>
</dbReference>
<dbReference type="PANTHER" id="PTHR48098:SF6">
    <property type="entry name" value="FERRI-BACILLIBACTIN ESTERASE BESA"/>
    <property type="match status" value="1"/>
</dbReference>
<proteinExistence type="predicted"/>
<accession>A0A369ACM2</accession>
<dbReference type="InterPro" id="IPR050583">
    <property type="entry name" value="Mycobacterial_A85_antigen"/>
</dbReference>
<organism evidence="1 2">
    <name type="scientific">Schleiferia thermophila</name>
    <dbReference type="NCBI Taxonomy" id="884107"/>
    <lineage>
        <taxon>Bacteria</taxon>
        <taxon>Pseudomonadati</taxon>
        <taxon>Bacteroidota</taxon>
        <taxon>Flavobacteriia</taxon>
        <taxon>Flavobacteriales</taxon>
        <taxon>Schleiferiaceae</taxon>
        <taxon>Schleiferia</taxon>
    </lineage>
</organism>